<keyword evidence="2" id="KW-1185">Reference proteome</keyword>
<evidence type="ECO:0000313" key="2">
    <source>
        <dbReference type="Proteomes" id="UP000199708"/>
    </source>
</evidence>
<proteinExistence type="predicted"/>
<accession>A0A1G7S150</accession>
<dbReference type="OrthoDB" id="2134355at2"/>
<reference evidence="1 2" key="1">
    <citation type="submission" date="2016-10" db="EMBL/GenBank/DDBJ databases">
        <authorList>
            <person name="de Groot N.N."/>
        </authorList>
    </citation>
    <scope>NUCLEOTIDE SEQUENCE [LARGE SCALE GENOMIC DNA]</scope>
    <source>
        <strain evidence="1 2">ATCC BAA-466</strain>
    </source>
</reference>
<dbReference type="RefSeq" id="WP_090289657.1">
    <property type="nucleotide sequence ID" value="NZ_FNCK01000003.1"/>
</dbReference>
<dbReference type="EMBL" id="FNCK01000003">
    <property type="protein sequence ID" value="SDG16748.1"/>
    <property type="molecule type" value="Genomic_DNA"/>
</dbReference>
<evidence type="ECO:0000313" key="1">
    <source>
        <dbReference type="EMBL" id="SDG16748.1"/>
    </source>
</evidence>
<dbReference type="SUPFAM" id="SSF46689">
    <property type="entry name" value="Homeodomain-like"/>
    <property type="match status" value="1"/>
</dbReference>
<organism evidence="1 2">
    <name type="scientific">Facklamia miroungae</name>
    <dbReference type="NCBI Taxonomy" id="120956"/>
    <lineage>
        <taxon>Bacteria</taxon>
        <taxon>Bacillati</taxon>
        <taxon>Bacillota</taxon>
        <taxon>Bacilli</taxon>
        <taxon>Lactobacillales</taxon>
        <taxon>Aerococcaceae</taxon>
        <taxon>Facklamia</taxon>
    </lineage>
</organism>
<dbReference type="InterPro" id="IPR009057">
    <property type="entry name" value="Homeodomain-like_sf"/>
</dbReference>
<name>A0A1G7S150_9LACT</name>
<dbReference type="STRING" id="120956.SAMN05421791_103255"/>
<dbReference type="Proteomes" id="UP000199708">
    <property type="component" value="Unassembled WGS sequence"/>
</dbReference>
<gene>
    <name evidence="1" type="ORF">SAMN05421791_103255</name>
</gene>
<sequence>MRSNRKHTVEELEVYIKAYLSGVSYPQLYKEGVLLLSESTFNQYVLKYQEHGRVALESKKRNNTYSQTFKESNIAEYFEVGTPIKVLVSNYNILNHSTVHNWIIKYTKGEALKAYHPKPGLHAMKSKKFT</sequence>
<dbReference type="AlphaFoldDB" id="A0A1G7S150"/>
<protein>
    <recommendedName>
        <fullName evidence="3">Transposase</fullName>
    </recommendedName>
</protein>
<evidence type="ECO:0008006" key="3">
    <source>
        <dbReference type="Google" id="ProtNLM"/>
    </source>
</evidence>